<sequence length="164" mass="16578">MDLLGDDAGGLVLSKVLVGQEILLENQLGTVDVLFFTSYFHGGGWTYTRNTNVISPNPDGAAAAPGDGVLGGDGRKLTPQAHTLGIPAVHAHLDGLQHRLAPSLASNMSILPFAVFAFAPFSSSTGGSATPFGPVAFGCGLPGAFSVATPVSITTLASLSTSPT</sequence>
<proteinExistence type="predicted"/>
<evidence type="ECO:0000313" key="2">
    <source>
        <dbReference type="Proteomes" id="UP000314294"/>
    </source>
</evidence>
<dbReference type="Proteomes" id="UP000314294">
    <property type="component" value="Unassembled WGS sequence"/>
</dbReference>
<protein>
    <submittedName>
        <fullName evidence="1">Uncharacterized protein</fullName>
    </submittedName>
</protein>
<keyword evidence="2" id="KW-1185">Reference proteome</keyword>
<reference evidence="1 2" key="1">
    <citation type="submission" date="2019-03" db="EMBL/GenBank/DDBJ databases">
        <title>First draft genome of Liparis tanakae, snailfish: a comprehensive survey of snailfish specific genes.</title>
        <authorList>
            <person name="Kim W."/>
            <person name="Song I."/>
            <person name="Jeong J.-H."/>
            <person name="Kim D."/>
            <person name="Kim S."/>
            <person name="Ryu S."/>
            <person name="Song J.Y."/>
            <person name="Lee S.K."/>
        </authorList>
    </citation>
    <scope>NUCLEOTIDE SEQUENCE [LARGE SCALE GENOMIC DNA]</scope>
    <source>
        <tissue evidence="1">Muscle</tissue>
    </source>
</reference>
<evidence type="ECO:0000313" key="1">
    <source>
        <dbReference type="EMBL" id="TNN85276.1"/>
    </source>
</evidence>
<dbReference type="AlphaFoldDB" id="A0A4Z2J530"/>
<name>A0A4Z2J530_9TELE</name>
<gene>
    <name evidence="1" type="ORF">EYF80_004298</name>
</gene>
<comment type="caution">
    <text evidence="1">The sequence shown here is derived from an EMBL/GenBank/DDBJ whole genome shotgun (WGS) entry which is preliminary data.</text>
</comment>
<dbReference type="EMBL" id="SRLO01000021">
    <property type="protein sequence ID" value="TNN85276.1"/>
    <property type="molecule type" value="Genomic_DNA"/>
</dbReference>
<organism evidence="1 2">
    <name type="scientific">Liparis tanakae</name>
    <name type="common">Tanaka's snailfish</name>
    <dbReference type="NCBI Taxonomy" id="230148"/>
    <lineage>
        <taxon>Eukaryota</taxon>
        <taxon>Metazoa</taxon>
        <taxon>Chordata</taxon>
        <taxon>Craniata</taxon>
        <taxon>Vertebrata</taxon>
        <taxon>Euteleostomi</taxon>
        <taxon>Actinopterygii</taxon>
        <taxon>Neopterygii</taxon>
        <taxon>Teleostei</taxon>
        <taxon>Neoteleostei</taxon>
        <taxon>Acanthomorphata</taxon>
        <taxon>Eupercaria</taxon>
        <taxon>Perciformes</taxon>
        <taxon>Cottioidei</taxon>
        <taxon>Cottales</taxon>
        <taxon>Liparidae</taxon>
        <taxon>Liparis</taxon>
    </lineage>
</organism>
<accession>A0A4Z2J530</accession>